<evidence type="ECO:0000256" key="1">
    <source>
        <dbReference type="RuleBase" id="RU369095"/>
    </source>
</evidence>
<keyword evidence="1" id="KW-0694">RNA-binding</keyword>
<comment type="similarity">
    <text evidence="1">Belongs to the YTHDF family.</text>
</comment>
<evidence type="ECO:0000256" key="2">
    <source>
        <dbReference type="SAM" id="MobiDB-lite"/>
    </source>
</evidence>
<dbReference type="GO" id="GO:1990247">
    <property type="term" value="F:N6-methyladenosine-containing RNA reader activity"/>
    <property type="evidence" value="ECO:0007669"/>
    <property type="project" value="UniProtKB-UniRule"/>
</dbReference>
<name>A0A8J5G0W8_ZINOF</name>
<dbReference type="AlphaFoldDB" id="A0A8J5G0W8"/>
<keyword evidence="5" id="KW-1185">Reference proteome</keyword>
<dbReference type="PANTHER" id="PTHR12357">
    <property type="entry name" value="YTH YT521-B HOMOLOGY DOMAIN-CONTAINING"/>
    <property type="match status" value="1"/>
</dbReference>
<dbReference type="Proteomes" id="UP000734854">
    <property type="component" value="Unassembled WGS sequence"/>
</dbReference>
<organism evidence="4 5">
    <name type="scientific">Zingiber officinale</name>
    <name type="common">Ginger</name>
    <name type="synonym">Amomum zingiber</name>
    <dbReference type="NCBI Taxonomy" id="94328"/>
    <lineage>
        <taxon>Eukaryota</taxon>
        <taxon>Viridiplantae</taxon>
        <taxon>Streptophyta</taxon>
        <taxon>Embryophyta</taxon>
        <taxon>Tracheophyta</taxon>
        <taxon>Spermatophyta</taxon>
        <taxon>Magnoliopsida</taxon>
        <taxon>Liliopsida</taxon>
        <taxon>Zingiberales</taxon>
        <taxon>Zingiberaceae</taxon>
        <taxon>Zingiber</taxon>
    </lineage>
</organism>
<evidence type="ECO:0000259" key="3">
    <source>
        <dbReference type="PROSITE" id="PS50882"/>
    </source>
</evidence>
<evidence type="ECO:0000313" key="5">
    <source>
        <dbReference type="Proteomes" id="UP000734854"/>
    </source>
</evidence>
<dbReference type="GO" id="GO:0061157">
    <property type="term" value="P:mRNA destabilization"/>
    <property type="evidence" value="ECO:0007669"/>
    <property type="project" value="TreeGrafter"/>
</dbReference>
<dbReference type="GO" id="GO:0005737">
    <property type="term" value="C:cytoplasm"/>
    <property type="evidence" value="ECO:0007669"/>
    <property type="project" value="TreeGrafter"/>
</dbReference>
<feature type="domain" description="YTH" evidence="3">
    <location>
        <begin position="497"/>
        <end position="648"/>
    </location>
</feature>
<evidence type="ECO:0000313" key="4">
    <source>
        <dbReference type="EMBL" id="KAG6494022.1"/>
    </source>
</evidence>
<dbReference type="InterPro" id="IPR045168">
    <property type="entry name" value="YTH_prot"/>
</dbReference>
<feature type="region of interest" description="Disordered" evidence="2">
    <location>
        <begin position="332"/>
        <end position="351"/>
    </location>
</feature>
<dbReference type="CDD" id="cd21134">
    <property type="entry name" value="YTH"/>
    <property type="match status" value="1"/>
</dbReference>
<comment type="function">
    <text evidence="1">Specifically recognizes and binds N6-methyladenosine (m6A)-containing RNAs, and regulates mRNA stability. M6A is a modification present at internal sites of mRNAs and some non-coding RNAs and plays a role in mRNA stability and processing.</text>
</comment>
<comment type="caution">
    <text evidence="4">The sequence shown here is derived from an EMBL/GenBank/DDBJ whole genome shotgun (WGS) entry which is preliminary data.</text>
</comment>
<accession>A0A8J5G0W8</accession>
<dbReference type="Pfam" id="PF04146">
    <property type="entry name" value="YTH"/>
    <property type="match status" value="1"/>
</dbReference>
<sequence>MMRSPSSASSEQKRNRTSLCSRPRRTALIIWKLRMRQGQLAPFLLLPRAEARGPLDRPSEAVVGAAWPSVRPPTQRVGSGHRFPAANRLPLCRGQAFELEGKRDSGFFCGDLWCDLMDAKARPAKRILILALFLMRYPAIDEAIKTLKIDPPSKATSVTMFGAKGASLSDATSCISSGDATSIIKESEVDQDVSVDDQGTYYYGYYYPGAHGVMGEWDNSRCNRGTDNVQVEHPTIQVDSGSLIYYLPGFQTGYSNYGPFSPGPMYCADGQFWGQGSYYASPVSPQTVVSPGIYAHPIAYGPELIPAYPWDPYFFLQDGIQGNTFTVDPTNPHYKPNHSSHGHNLPPSKTLTTSKVTSLASDLSLPVSAQNQTQKSVQKAPTAVLPKGYVPLNKFSAYANQVNGALHYPNSVIPMKENTRCWVDDEKLKARNKLNSFADLDLLNERNRGPRTNSIKTTNSGDNFQETLSIKQNDNSSGSIDKDEYNSPDFITKYEQALFFVIKSYSEDDVHKSIKYNVWSSTPNGNKRLDNAFLAAQGKMAEKGGKCPVFLFFSVSRPNSSFSKVNASGQFCGVAEMSGRVDFSKNMPFWQQDKWNGFFPVKWHIIKDVSNPRLRHIILENNENKPVTNSRDTQEVKFPQGTEMLNIFKSYSAKTSILDDFGFYENRQKAMQEKRSKPTTPTLDNSLSKMVESSQFQKLDDSKSHKLVLVEVKEALPCSRVTSPK</sequence>
<protein>
    <recommendedName>
        <fullName evidence="1">YTH domain-containing family protein</fullName>
    </recommendedName>
</protein>
<dbReference type="Gene3D" id="3.10.590.10">
    <property type="entry name" value="ph1033 like domains"/>
    <property type="match status" value="1"/>
</dbReference>
<gene>
    <name evidence="4" type="ORF">ZIOFF_049038</name>
</gene>
<proteinExistence type="inferred from homology"/>
<dbReference type="PANTHER" id="PTHR12357:SF127">
    <property type="entry name" value="YTH DOMAIN-CONTAINING FAMILY PROTEIN"/>
    <property type="match status" value="1"/>
</dbReference>
<dbReference type="InterPro" id="IPR007275">
    <property type="entry name" value="YTH_domain"/>
</dbReference>
<dbReference type="GO" id="GO:0003729">
    <property type="term" value="F:mRNA binding"/>
    <property type="evidence" value="ECO:0007669"/>
    <property type="project" value="UniProtKB-UniRule"/>
</dbReference>
<dbReference type="EMBL" id="JACMSC010000013">
    <property type="protein sequence ID" value="KAG6494022.1"/>
    <property type="molecule type" value="Genomic_DNA"/>
</dbReference>
<dbReference type="PROSITE" id="PS50882">
    <property type="entry name" value="YTH"/>
    <property type="match status" value="1"/>
</dbReference>
<reference evidence="4 5" key="1">
    <citation type="submission" date="2020-08" db="EMBL/GenBank/DDBJ databases">
        <title>Plant Genome Project.</title>
        <authorList>
            <person name="Zhang R.-G."/>
        </authorList>
    </citation>
    <scope>NUCLEOTIDE SEQUENCE [LARGE SCALE GENOMIC DNA]</scope>
    <source>
        <tissue evidence="4">Rhizome</tissue>
    </source>
</reference>